<protein>
    <submittedName>
        <fullName evidence="1">Uncharacterized protein</fullName>
    </submittedName>
</protein>
<dbReference type="EMBL" id="EU709732">
    <property type="protein sequence ID" value="ACE07192.1"/>
    <property type="molecule type" value="Genomic_DNA"/>
</dbReference>
<keyword evidence="1" id="KW-0614">Plasmid</keyword>
<proteinExistence type="predicted"/>
<dbReference type="AlphaFoldDB" id="B3GN65"/>
<evidence type="ECO:0000313" key="1">
    <source>
        <dbReference type="EMBL" id="ACE07192.1"/>
    </source>
</evidence>
<organism evidence="1">
    <name type="scientific">Zymomonas mobilis subsp. mobilis str. CP4 = NRRL B-14023</name>
    <dbReference type="NCBI Taxonomy" id="627343"/>
    <lineage>
        <taxon>Bacteria</taxon>
        <taxon>Pseudomonadati</taxon>
        <taxon>Pseudomonadota</taxon>
        <taxon>Alphaproteobacteria</taxon>
        <taxon>Sphingomonadales</taxon>
        <taxon>Zymomonadaceae</taxon>
        <taxon>Zymomonas</taxon>
    </lineage>
</organism>
<name>B3GN65_ZYMMB</name>
<accession>B3GN65</accession>
<geneLocation type="plasmid" evidence="1">
    <name>pCP4.2</name>
</geneLocation>
<reference evidence="1" key="1">
    <citation type="submission" date="2008-05" db="EMBL/GenBank/DDBJ databases">
        <title>Zymomonas mobilis strain CP4 harbors five plasmids of similar size: analysis of a 32.6 kb representative.</title>
        <authorList>
            <person name="Pappas K.M."/>
            <person name="Villias G."/>
            <person name="Krimitzas A."/>
            <person name="Beletsiotis E."/>
            <person name="Typas M.A."/>
        </authorList>
    </citation>
    <scope>NUCLEOTIDE SEQUENCE</scope>
    <source>
        <strain evidence="1">CP4</strain>
        <plasmid evidence="1">pCP4.2</plasmid>
    </source>
</reference>
<sequence>MPTGHAYRPCLPAMPTGHPTGHAYLFQRMHKHKSVIVFYSITQMSICSFELCNIWLN</sequence>